<sequence>MTSAVCISRTLLLSPVRSYRLPYVPIVSRTFLLSPVLPVVFRTFLLSVVLPVVCRTVRLVISCIDWFALTPSPNNAPSELDEGNLNWMKGTRERVTLRLHDPSVGVIWKKIAIDGSRYTGLGGGSRCTG</sequence>
<accession>A0A550BRK3</accession>
<dbReference type="Proteomes" id="UP000320762">
    <property type="component" value="Unassembled WGS sequence"/>
</dbReference>
<evidence type="ECO:0000313" key="1">
    <source>
        <dbReference type="EMBL" id="TRM55156.1"/>
    </source>
</evidence>
<gene>
    <name evidence="1" type="ORF">BD626DRAFT_532279</name>
</gene>
<name>A0A550BRK3_9AGAR</name>
<keyword evidence="2" id="KW-1185">Reference proteome</keyword>
<reference evidence="1 2" key="1">
    <citation type="journal article" date="2019" name="New Phytol.">
        <title>Comparative genomics reveals unique wood-decay strategies and fruiting body development in the Schizophyllaceae.</title>
        <authorList>
            <person name="Almasi E."/>
            <person name="Sahu N."/>
            <person name="Krizsan K."/>
            <person name="Balint B."/>
            <person name="Kovacs G.M."/>
            <person name="Kiss B."/>
            <person name="Cseklye J."/>
            <person name="Drula E."/>
            <person name="Henrissat B."/>
            <person name="Nagy I."/>
            <person name="Chovatia M."/>
            <person name="Adam C."/>
            <person name="LaButti K."/>
            <person name="Lipzen A."/>
            <person name="Riley R."/>
            <person name="Grigoriev I.V."/>
            <person name="Nagy L.G."/>
        </authorList>
    </citation>
    <scope>NUCLEOTIDE SEQUENCE [LARGE SCALE GENOMIC DNA]</scope>
    <source>
        <strain evidence="1 2">NL-1724</strain>
    </source>
</reference>
<protein>
    <submittedName>
        <fullName evidence="1">Uncharacterized protein</fullName>
    </submittedName>
</protein>
<comment type="caution">
    <text evidence="1">The sequence shown here is derived from an EMBL/GenBank/DDBJ whole genome shotgun (WGS) entry which is preliminary data.</text>
</comment>
<organism evidence="1 2">
    <name type="scientific">Schizophyllum amplum</name>
    <dbReference type="NCBI Taxonomy" id="97359"/>
    <lineage>
        <taxon>Eukaryota</taxon>
        <taxon>Fungi</taxon>
        <taxon>Dikarya</taxon>
        <taxon>Basidiomycota</taxon>
        <taxon>Agaricomycotina</taxon>
        <taxon>Agaricomycetes</taxon>
        <taxon>Agaricomycetidae</taxon>
        <taxon>Agaricales</taxon>
        <taxon>Schizophyllaceae</taxon>
        <taxon>Schizophyllum</taxon>
    </lineage>
</organism>
<dbReference type="EMBL" id="VDMD01000294">
    <property type="protein sequence ID" value="TRM55156.1"/>
    <property type="molecule type" value="Genomic_DNA"/>
</dbReference>
<proteinExistence type="predicted"/>
<evidence type="ECO:0000313" key="2">
    <source>
        <dbReference type="Proteomes" id="UP000320762"/>
    </source>
</evidence>
<dbReference type="AlphaFoldDB" id="A0A550BRK3"/>